<dbReference type="GO" id="GO:0006355">
    <property type="term" value="P:regulation of DNA-templated transcription"/>
    <property type="evidence" value="ECO:0007669"/>
    <property type="project" value="InterPro"/>
</dbReference>
<dbReference type="SUPFAM" id="SSF46894">
    <property type="entry name" value="C-terminal effector domain of the bipartite response regulators"/>
    <property type="match status" value="1"/>
</dbReference>
<dbReference type="FunFam" id="3.40.50.2300:FF:000001">
    <property type="entry name" value="DNA-binding response regulator PhoB"/>
    <property type="match status" value="1"/>
</dbReference>
<dbReference type="PATRIC" id="fig|545697.3.peg.2"/>
<dbReference type="PROSITE" id="PS50110">
    <property type="entry name" value="RESPONSE_REGULATORY"/>
    <property type="match status" value="1"/>
</dbReference>
<dbReference type="Pfam" id="PF00072">
    <property type="entry name" value="Response_reg"/>
    <property type="match status" value="1"/>
</dbReference>
<dbReference type="PROSITE" id="PS51755">
    <property type="entry name" value="OMPR_PHOB"/>
    <property type="match status" value="1"/>
</dbReference>
<dbReference type="PANTHER" id="PTHR48111">
    <property type="entry name" value="REGULATOR OF RPOS"/>
    <property type="match status" value="1"/>
</dbReference>
<evidence type="ECO:0000313" key="13">
    <source>
        <dbReference type="Proteomes" id="UP000010420"/>
    </source>
</evidence>
<evidence type="ECO:0000313" key="12">
    <source>
        <dbReference type="EMBL" id="EKY29808.1"/>
    </source>
</evidence>
<evidence type="ECO:0000256" key="6">
    <source>
        <dbReference type="ARBA" id="ARBA00023163"/>
    </source>
</evidence>
<organism evidence="12 13">
    <name type="scientific">Clostridium celatum DSM 1785</name>
    <dbReference type="NCBI Taxonomy" id="545697"/>
    <lineage>
        <taxon>Bacteria</taxon>
        <taxon>Bacillati</taxon>
        <taxon>Bacillota</taxon>
        <taxon>Clostridia</taxon>
        <taxon>Eubacteriales</taxon>
        <taxon>Clostridiaceae</taxon>
        <taxon>Clostridium</taxon>
    </lineage>
</organism>
<dbReference type="SUPFAM" id="SSF52172">
    <property type="entry name" value="CheY-like"/>
    <property type="match status" value="1"/>
</dbReference>
<dbReference type="Gene3D" id="6.10.250.690">
    <property type="match status" value="1"/>
</dbReference>
<dbReference type="InterPro" id="IPR036388">
    <property type="entry name" value="WH-like_DNA-bd_sf"/>
</dbReference>
<dbReference type="AlphaFoldDB" id="L1QPA9"/>
<keyword evidence="4" id="KW-0805">Transcription regulation</keyword>
<protein>
    <recommendedName>
        <fullName evidence="1">Stage 0 sporulation protein A homolog</fullName>
    </recommendedName>
</protein>
<dbReference type="EMBL" id="AMEZ01000001">
    <property type="protein sequence ID" value="EKY29808.1"/>
    <property type="molecule type" value="Genomic_DNA"/>
</dbReference>
<dbReference type="SMART" id="SM00862">
    <property type="entry name" value="Trans_reg_C"/>
    <property type="match status" value="1"/>
</dbReference>
<evidence type="ECO:0000256" key="1">
    <source>
        <dbReference type="ARBA" id="ARBA00018672"/>
    </source>
</evidence>
<keyword evidence="2 8" id="KW-0597">Phosphoprotein</keyword>
<evidence type="ECO:0000256" key="3">
    <source>
        <dbReference type="ARBA" id="ARBA00023012"/>
    </source>
</evidence>
<evidence type="ECO:0000259" key="11">
    <source>
        <dbReference type="PROSITE" id="PS51755"/>
    </source>
</evidence>
<keyword evidence="6" id="KW-0804">Transcription</keyword>
<keyword evidence="5 9" id="KW-0238">DNA-binding</keyword>
<dbReference type="Gene3D" id="1.10.10.10">
    <property type="entry name" value="Winged helix-like DNA-binding domain superfamily/Winged helix DNA-binding domain"/>
    <property type="match status" value="1"/>
</dbReference>
<evidence type="ECO:0000256" key="8">
    <source>
        <dbReference type="PROSITE-ProRule" id="PRU00169"/>
    </source>
</evidence>
<dbReference type="GO" id="GO:0005829">
    <property type="term" value="C:cytosol"/>
    <property type="evidence" value="ECO:0007669"/>
    <property type="project" value="TreeGrafter"/>
</dbReference>
<dbReference type="InterPro" id="IPR016032">
    <property type="entry name" value="Sig_transdc_resp-reg_C-effctor"/>
</dbReference>
<dbReference type="CDD" id="cd00383">
    <property type="entry name" value="trans_reg_C"/>
    <property type="match status" value="1"/>
</dbReference>
<dbReference type="PANTHER" id="PTHR48111:SF40">
    <property type="entry name" value="PHOSPHATE REGULON TRANSCRIPTIONAL REGULATORY PROTEIN PHOB"/>
    <property type="match status" value="1"/>
</dbReference>
<dbReference type="InterPro" id="IPR039420">
    <property type="entry name" value="WalR-like"/>
</dbReference>
<dbReference type="FunFam" id="1.10.10.10:FF:000018">
    <property type="entry name" value="DNA-binding response regulator ResD"/>
    <property type="match status" value="1"/>
</dbReference>
<dbReference type="Pfam" id="PF00486">
    <property type="entry name" value="Trans_reg_C"/>
    <property type="match status" value="1"/>
</dbReference>
<keyword evidence="3" id="KW-0902">Two-component regulatory system</keyword>
<keyword evidence="13" id="KW-1185">Reference proteome</keyword>
<dbReference type="STRING" id="545697.HMPREF0216_00002"/>
<dbReference type="Gene3D" id="3.40.50.2300">
    <property type="match status" value="1"/>
</dbReference>
<feature type="domain" description="OmpR/PhoB-type" evidence="11">
    <location>
        <begin position="132"/>
        <end position="231"/>
    </location>
</feature>
<evidence type="ECO:0000256" key="5">
    <source>
        <dbReference type="ARBA" id="ARBA00023125"/>
    </source>
</evidence>
<dbReference type="HOGENOM" id="CLU_000445_30_4_9"/>
<proteinExistence type="predicted"/>
<dbReference type="SMART" id="SM00448">
    <property type="entry name" value="REC"/>
    <property type="match status" value="1"/>
</dbReference>
<feature type="DNA-binding region" description="OmpR/PhoB-type" evidence="9">
    <location>
        <begin position="132"/>
        <end position="231"/>
    </location>
</feature>
<evidence type="ECO:0000256" key="4">
    <source>
        <dbReference type="ARBA" id="ARBA00023015"/>
    </source>
</evidence>
<evidence type="ECO:0000256" key="2">
    <source>
        <dbReference type="ARBA" id="ARBA00022553"/>
    </source>
</evidence>
<dbReference type="CDD" id="cd17574">
    <property type="entry name" value="REC_OmpR"/>
    <property type="match status" value="1"/>
</dbReference>
<dbReference type="GO" id="GO:0000976">
    <property type="term" value="F:transcription cis-regulatory region binding"/>
    <property type="evidence" value="ECO:0007669"/>
    <property type="project" value="TreeGrafter"/>
</dbReference>
<feature type="modified residue" description="4-aspartylphosphate" evidence="8">
    <location>
        <position position="53"/>
    </location>
</feature>
<dbReference type="InterPro" id="IPR001867">
    <property type="entry name" value="OmpR/PhoB-type_DNA-bd"/>
</dbReference>
<evidence type="ECO:0000256" key="9">
    <source>
        <dbReference type="PROSITE-ProRule" id="PRU01091"/>
    </source>
</evidence>
<comment type="caution">
    <text evidence="12">The sequence shown here is derived from an EMBL/GenBank/DDBJ whole genome shotgun (WGS) entry which is preliminary data.</text>
</comment>
<sequence length="232" mass="26668">MDKRILIAEDDEDIIGLLKLYLEKDGYEVVVATNGEEAFQKAMKNKISLAILDIMMPKMNGYELTKRLREVTQIPILILSAKNDDSEKILGLDLGADDYLTKPFNPLEVLARIRSLLRRSYEFNAESMEQEGKVITIGEITLDESARTISKNGVEIPCTPTEYKMLALFMKKPGRVFTKAQIYECINGEYYQSDDNSLMVHIYRIREKIEEDSKNPTYIKTVRGLGYKFEKM</sequence>
<gene>
    <name evidence="12" type="ORF">HMPREF0216_00002</name>
</gene>
<accession>L1QPA9</accession>
<dbReference type="InterPro" id="IPR011006">
    <property type="entry name" value="CheY-like_superfamily"/>
</dbReference>
<dbReference type="Proteomes" id="UP000010420">
    <property type="component" value="Unassembled WGS sequence"/>
</dbReference>
<reference evidence="12 13" key="1">
    <citation type="submission" date="2012-05" db="EMBL/GenBank/DDBJ databases">
        <authorList>
            <person name="Weinstock G."/>
            <person name="Sodergren E."/>
            <person name="Lobos E.A."/>
            <person name="Fulton L."/>
            <person name="Fulton R."/>
            <person name="Courtney L."/>
            <person name="Fronick C."/>
            <person name="O'Laughlin M."/>
            <person name="Godfrey J."/>
            <person name="Wilson R.M."/>
            <person name="Miner T."/>
            <person name="Farmer C."/>
            <person name="Delehaunty K."/>
            <person name="Cordes M."/>
            <person name="Minx P."/>
            <person name="Tomlinson C."/>
            <person name="Chen J."/>
            <person name="Wollam A."/>
            <person name="Pepin K.H."/>
            <person name="Bhonagiri V."/>
            <person name="Zhang X."/>
            <person name="Suruliraj S."/>
            <person name="Warren W."/>
            <person name="Mitreva M."/>
            <person name="Mardis E.R."/>
            <person name="Wilson R.K."/>
        </authorList>
    </citation>
    <scope>NUCLEOTIDE SEQUENCE [LARGE SCALE GENOMIC DNA]</scope>
    <source>
        <strain evidence="12 13">DSM 1785</strain>
    </source>
</reference>
<dbReference type="RefSeq" id="WP_005209600.1">
    <property type="nucleotide sequence ID" value="NZ_KB291596.1"/>
</dbReference>
<name>L1QPA9_9CLOT</name>
<dbReference type="GO" id="GO:0032993">
    <property type="term" value="C:protein-DNA complex"/>
    <property type="evidence" value="ECO:0007669"/>
    <property type="project" value="TreeGrafter"/>
</dbReference>
<dbReference type="eggNOG" id="COG0745">
    <property type="taxonomic scope" value="Bacteria"/>
</dbReference>
<dbReference type="GO" id="GO:0000156">
    <property type="term" value="F:phosphorelay response regulator activity"/>
    <property type="evidence" value="ECO:0007669"/>
    <property type="project" value="TreeGrafter"/>
</dbReference>
<evidence type="ECO:0000256" key="7">
    <source>
        <dbReference type="ARBA" id="ARBA00024867"/>
    </source>
</evidence>
<feature type="domain" description="Response regulatory" evidence="10">
    <location>
        <begin position="4"/>
        <end position="117"/>
    </location>
</feature>
<dbReference type="OrthoDB" id="9790442at2"/>
<evidence type="ECO:0000259" key="10">
    <source>
        <dbReference type="PROSITE" id="PS50110"/>
    </source>
</evidence>
<comment type="function">
    <text evidence="7">May play the central regulatory role in sporulation. It may be an element of the effector pathway responsible for the activation of sporulation genes in response to nutritional stress. Spo0A may act in concert with spo0H (a sigma factor) to control the expression of some genes that are critical to the sporulation process.</text>
</comment>
<dbReference type="InterPro" id="IPR001789">
    <property type="entry name" value="Sig_transdc_resp-reg_receiver"/>
</dbReference>